<dbReference type="EMBL" id="CP008822">
    <property type="protein sequence ID" value="AIM26751.1"/>
    <property type="molecule type" value="Genomic_DNA"/>
</dbReference>
<proteinExistence type="predicted"/>
<evidence type="ECO:0000313" key="10">
    <source>
        <dbReference type="Proteomes" id="UP000062398"/>
    </source>
</evidence>
<evidence type="ECO:0000313" key="9">
    <source>
        <dbReference type="Proteomes" id="UP000061362"/>
    </source>
</evidence>
<dbReference type="EMBL" id="CP012176">
    <property type="protein sequence ID" value="AKV82689.1"/>
    <property type="molecule type" value="Genomic_DNA"/>
</dbReference>
<reference evidence="1 7" key="1">
    <citation type="journal article" date="2014" name="J. Bacteriol.">
        <title>Role of an Archaeal PitA Transporter in the Copper and Arsenic Resistance of Metallosphaera sedula, an Extreme Thermoacidophile.</title>
        <authorList>
            <person name="McCarthy S."/>
            <person name="Ai C."/>
            <person name="Wheaton G."/>
            <person name="Tevatia R."/>
            <person name="Eckrich V."/>
            <person name="Kelly R."/>
            <person name="Blum P."/>
        </authorList>
    </citation>
    <scope>NUCLEOTIDE SEQUENCE [LARGE SCALE GENOMIC DNA]</scope>
    <source>
        <strain evidence="1 7">CuR1</strain>
    </source>
</reference>
<dbReference type="EMBL" id="CP012172">
    <property type="protein sequence ID" value="AKV73706.1"/>
    <property type="molecule type" value="Genomic_DNA"/>
</dbReference>
<dbReference type="Proteomes" id="UP000061362">
    <property type="component" value="Chromosome"/>
</dbReference>
<dbReference type="RefSeq" id="WP_012020551.1">
    <property type="nucleotide sequence ID" value="NZ_CP008822.1"/>
</dbReference>
<dbReference type="GeneID" id="91755039"/>
<evidence type="ECO:0000313" key="3">
    <source>
        <dbReference type="EMBL" id="AKV75946.1"/>
    </source>
</evidence>
<sequence>MKLPEAIIEIGKEARNEANDALEGKLDVQEIVKIRLDTAEFYVEQARETLKASHVLASEMLFKAIVEGIKALADYFGIRKELRELPMYLEDILGEWIGNAWEIGKRLHYDGYIFEFLQQDDVQEYLKYVKEFVNNCKIAVLY</sequence>
<dbReference type="EMBL" id="CP012174">
    <property type="protein sequence ID" value="AKV78197.1"/>
    <property type="molecule type" value="Genomic_DNA"/>
</dbReference>
<reference evidence="6 8" key="3">
    <citation type="submission" date="2015-07" db="EMBL/GenBank/DDBJ databases">
        <title>Physiological, transcriptional responses and genome re-sequencing of acid resistant extremely thermoacidophilic Metallosphaera sedula SARC-M1.</title>
        <authorList>
            <person name="Ai C."/>
            <person name="McCarthy S."/>
            <person name="Eckrich V."/>
            <person name="Rudrappa D."/>
            <person name="Qiu G."/>
            <person name="Blum P."/>
        </authorList>
    </citation>
    <scope>NUCLEOTIDE SEQUENCE [LARGE SCALE GENOMIC DNA]</scope>
    <source>
        <strain evidence="6 8">SARC-M1</strain>
    </source>
</reference>
<name>A0A088E395_9CREN</name>
<evidence type="ECO:0000313" key="1">
    <source>
        <dbReference type="EMBL" id="AIM26751.1"/>
    </source>
</evidence>
<gene>
    <name evidence="1" type="ORF">HA72_0589</name>
    <name evidence="2" type="ORF">MsedA_0601</name>
    <name evidence="3" type="ORF">MsedB_0601</name>
    <name evidence="4" type="ORF">MsedC_0600</name>
    <name evidence="5" type="ORF">MsedD_0601</name>
    <name evidence="6" type="ORF">MsedE_0601</name>
</gene>
<evidence type="ECO:0000313" key="2">
    <source>
        <dbReference type="EMBL" id="AKV73706.1"/>
    </source>
</evidence>
<protein>
    <submittedName>
        <fullName evidence="1">PaREP1 domain containing protein</fullName>
    </submittedName>
</protein>
<dbReference type="PATRIC" id="fig|43687.5.peg.603"/>
<evidence type="ECO:0000313" key="4">
    <source>
        <dbReference type="EMBL" id="AKV78197.1"/>
    </source>
</evidence>
<dbReference type="EMBL" id="CP012175">
    <property type="protein sequence ID" value="AKV80442.1"/>
    <property type="molecule type" value="Genomic_DNA"/>
</dbReference>
<dbReference type="Proteomes" id="UP000056255">
    <property type="component" value="Chromosome"/>
</dbReference>
<dbReference type="Pfam" id="PF05942">
    <property type="entry name" value="PaREP1"/>
    <property type="match status" value="1"/>
</dbReference>
<dbReference type="OMA" id="DGYIFEF"/>
<evidence type="ECO:0000313" key="12">
    <source>
        <dbReference type="Proteomes" id="UP000068832"/>
    </source>
</evidence>
<evidence type="ECO:0000313" key="7">
    <source>
        <dbReference type="Proteomes" id="UP000029084"/>
    </source>
</evidence>
<dbReference type="AlphaFoldDB" id="A0A088E395"/>
<dbReference type="Proteomes" id="UP000029084">
    <property type="component" value="Chromosome"/>
</dbReference>
<dbReference type="Gene3D" id="1.20.120.330">
    <property type="entry name" value="Nucleotidyltransferases domain 2"/>
    <property type="match status" value="1"/>
</dbReference>
<dbReference type="InterPro" id="IPR010268">
    <property type="entry name" value="PaREP1"/>
</dbReference>
<reference evidence="9 10" key="2">
    <citation type="journal article" date="2015" name="Genome Announc.">
        <title>Complete Genome Sequences of Evolved Arsenate-Resistant Metallosphaera sedula Strains.</title>
        <authorList>
            <person name="Ai C."/>
            <person name="McCarthy S."/>
            <person name="Schackwitz W."/>
            <person name="Martin J."/>
            <person name="Lipzen A."/>
            <person name="Blum P."/>
        </authorList>
    </citation>
    <scope>NUCLEOTIDE SEQUENCE [LARGE SCALE GENOMIC DNA]</scope>
    <source>
        <strain evidence="4 10">ARS120-1</strain>
        <strain evidence="5 9">ARS120-2</strain>
        <strain evidence="2 12">ARS50-1</strain>
        <strain evidence="3 11">ARS50-2</strain>
    </source>
</reference>
<organism evidence="1 7">
    <name type="scientific">Metallosphaera sedula</name>
    <dbReference type="NCBI Taxonomy" id="43687"/>
    <lineage>
        <taxon>Archaea</taxon>
        <taxon>Thermoproteota</taxon>
        <taxon>Thermoprotei</taxon>
        <taxon>Sulfolobales</taxon>
        <taxon>Sulfolobaceae</taxon>
        <taxon>Metallosphaera</taxon>
    </lineage>
</organism>
<evidence type="ECO:0000313" key="8">
    <source>
        <dbReference type="Proteomes" id="UP000056255"/>
    </source>
</evidence>
<dbReference type="OrthoDB" id="35408at2157"/>
<dbReference type="Proteomes" id="UP000062398">
    <property type="component" value="Chromosome"/>
</dbReference>
<evidence type="ECO:0000313" key="5">
    <source>
        <dbReference type="EMBL" id="AKV80442.1"/>
    </source>
</evidence>
<dbReference type="Proteomes" id="UP000068832">
    <property type="component" value="Chromosome"/>
</dbReference>
<accession>A0A088E395</accession>
<evidence type="ECO:0000313" key="11">
    <source>
        <dbReference type="Proteomes" id="UP000062475"/>
    </source>
</evidence>
<dbReference type="Proteomes" id="UP000062475">
    <property type="component" value="Chromosome"/>
</dbReference>
<dbReference type="EMBL" id="CP012173">
    <property type="protein sequence ID" value="AKV75946.1"/>
    <property type="molecule type" value="Genomic_DNA"/>
</dbReference>
<evidence type="ECO:0000313" key="6">
    <source>
        <dbReference type="EMBL" id="AKV82689.1"/>
    </source>
</evidence>